<protein>
    <submittedName>
        <fullName evidence="2">Uncharacterized protein</fullName>
    </submittedName>
</protein>
<feature type="compositionally biased region" description="Gly residues" evidence="1">
    <location>
        <begin position="1"/>
        <end position="10"/>
    </location>
</feature>
<accession>A0A392WE54</accession>
<name>A0A392WE54_9FABA</name>
<dbReference type="Proteomes" id="UP000265520">
    <property type="component" value="Unassembled WGS sequence"/>
</dbReference>
<organism evidence="2 3">
    <name type="scientific">Trifolium medium</name>
    <dbReference type="NCBI Taxonomy" id="97028"/>
    <lineage>
        <taxon>Eukaryota</taxon>
        <taxon>Viridiplantae</taxon>
        <taxon>Streptophyta</taxon>
        <taxon>Embryophyta</taxon>
        <taxon>Tracheophyta</taxon>
        <taxon>Spermatophyta</taxon>
        <taxon>Magnoliopsida</taxon>
        <taxon>eudicotyledons</taxon>
        <taxon>Gunneridae</taxon>
        <taxon>Pentapetalae</taxon>
        <taxon>rosids</taxon>
        <taxon>fabids</taxon>
        <taxon>Fabales</taxon>
        <taxon>Fabaceae</taxon>
        <taxon>Papilionoideae</taxon>
        <taxon>50 kb inversion clade</taxon>
        <taxon>NPAAA clade</taxon>
        <taxon>Hologalegina</taxon>
        <taxon>IRL clade</taxon>
        <taxon>Trifolieae</taxon>
        <taxon>Trifolium</taxon>
    </lineage>
</organism>
<feature type="compositionally biased region" description="Basic and acidic residues" evidence="1">
    <location>
        <begin position="12"/>
        <end position="24"/>
    </location>
</feature>
<reference evidence="2 3" key="1">
    <citation type="journal article" date="2018" name="Front. Plant Sci.">
        <title>Red Clover (Trifolium pratense) and Zigzag Clover (T. medium) - A Picture of Genomic Similarities and Differences.</title>
        <authorList>
            <person name="Dluhosova J."/>
            <person name="Istvanek J."/>
            <person name="Nedelnik J."/>
            <person name="Repkova J."/>
        </authorList>
    </citation>
    <scope>NUCLEOTIDE SEQUENCE [LARGE SCALE GENOMIC DNA]</scope>
    <source>
        <strain evidence="3">cv. 10/8</strain>
        <tissue evidence="2">Leaf</tissue>
    </source>
</reference>
<comment type="caution">
    <text evidence="2">The sequence shown here is derived from an EMBL/GenBank/DDBJ whole genome shotgun (WGS) entry which is preliminary data.</text>
</comment>
<dbReference type="EMBL" id="LXQA011426866">
    <property type="protein sequence ID" value="MCI96880.1"/>
    <property type="molecule type" value="Genomic_DNA"/>
</dbReference>
<proteinExistence type="predicted"/>
<feature type="non-terminal residue" evidence="2">
    <location>
        <position position="24"/>
    </location>
</feature>
<evidence type="ECO:0000313" key="2">
    <source>
        <dbReference type="EMBL" id="MCI96880.1"/>
    </source>
</evidence>
<dbReference type="AlphaFoldDB" id="A0A392WE54"/>
<keyword evidence="3" id="KW-1185">Reference proteome</keyword>
<sequence>MGWCGGGGSQMGDKEERGDAICYR</sequence>
<evidence type="ECO:0000313" key="3">
    <source>
        <dbReference type="Proteomes" id="UP000265520"/>
    </source>
</evidence>
<evidence type="ECO:0000256" key="1">
    <source>
        <dbReference type="SAM" id="MobiDB-lite"/>
    </source>
</evidence>
<feature type="region of interest" description="Disordered" evidence="1">
    <location>
        <begin position="1"/>
        <end position="24"/>
    </location>
</feature>